<dbReference type="PRINTS" id="PR00988">
    <property type="entry name" value="URIDINKINASE"/>
</dbReference>
<evidence type="ECO:0000256" key="2">
    <source>
        <dbReference type="ARBA" id="ARBA00022679"/>
    </source>
</evidence>
<gene>
    <name evidence="7" type="primary">udk</name>
    <name evidence="7" type="ORF">IAC72_01940</name>
</gene>
<reference evidence="7" key="1">
    <citation type="submission" date="2020-10" db="EMBL/GenBank/DDBJ databases">
        <authorList>
            <person name="Gilroy R."/>
        </authorList>
    </citation>
    <scope>NUCLEOTIDE SEQUENCE</scope>
    <source>
        <strain evidence="7">ChiHjej12B11-7776</strain>
    </source>
</reference>
<dbReference type="PANTHER" id="PTHR10285">
    <property type="entry name" value="URIDINE KINASE"/>
    <property type="match status" value="1"/>
</dbReference>
<reference evidence="7" key="2">
    <citation type="journal article" date="2021" name="PeerJ">
        <title>Extensive microbial diversity within the chicken gut microbiome revealed by metagenomics and culture.</title>
        <authorList>
            <person name="Gilroy R."/>
            <person name="Ravi A."/>
            <person name="Getino M."/>
            <person name="Pursley I."/>
            <person name="Horton D.L."/>
            <person name="Alikhan N.F."/>
            <person name="Baker D."/>
            <person name="Gharbi K."/>
            <person name="Hall N."/>
            <person name="Watson M."/>
            <person name="Adriaenssens E.M."/>
            <person name="Foster-Nyarko E."/>
            <person name="Jarju S."/>
            <person name="Secka A."/>
            <person name="Antonio M."/>
            <person name="Oren A."/>
            <person name="Chaudhuri R.R."/>
            <person name="La Ragione R."/>
            <person name="Hildebrand F."/>
            <person name="Pallen M.J."/>
        </authorList>
    </citation>
    <scope>NUCLEOTIDE SEQUENCE</scope>
    <source>
        <strain evidence="7">ChiHjej12B11-7776</strain>
    </source>
</reference>
<keyword evidence="5" id="KW-0963">Cytoplasm</keyword>
<dbReference type="Proteomes" id="UP000886852">
    <property type="component" value="Unassembled WGS sequence"/>
</dbReference>
<dbReference type="InterPro" id="IPR027417">
    <property type="entry name" value="P-loop_NTPase"/>
</dbReference>
<keyword evidence="4 5" id="KW-0418">Kinase</keyword>
<dbReference type="Pfam" id="PF00485">
    <property type="entry name" value="PRK"/>
    <property type="match status" value="1"/>
</dbReference>
<sequence length="208" mass="23987">MERLIIGIAGGTGSGKTTIAKKIYQSFGKNAVILSHDFYYKPHDDLPFEERCKLNYDHPDSLDTQLLVEHLRELRKGNAIYHPTYDFSRHCRNSEWEKTESARLIIVEGILIFTDRQLCELCDIKLFVDTDADVRFIRRLRRDVNSRGRTMESVINQYVKTVKPMHEQFVEPSKAKADLIIPEGGHNLIAISTIVDAINKKLANREEE</sequence>
<evidence type="ECO:0000313" key="8">
    <source>
        <dbReference type="Proteomes" id="UP000886852"/>
    </source>
</evidence>
<evidence type="ECO:0000256" key="5">
    <source>
        <dbReference type="RuleBase" id="RU003825"/>
    </source>
</evidence>
<comment type="caution">
    <text evidence="7">The sequence shown here is derived from an EMBL/GenBank/DDBJ whole genome shotgun (WGS) entry which is preliminary data.</text>
</comment>
<comment type="catalytic activity">
    <reaction evidence="5">
        <text>uridine + ATP = UMP + ADP + H(+)</text>
        <dbReference type="Rhea" id="RHEA:16825"/>
        <dbReference type="ChEBI" id="CHEBI:15378"/>
        <dbReference type="ChEBI" id="CHEBI:16704"/>
        <dbReference type="ChEBI" id="CHEBI:30616"/>
        <dbReference type="ChEBI" id="CHEBI:57865"/>
        <dbReference type="ChEBI" id="CHEBI:456216"/>
        <dbReference type="EC" id="2.7.1.48"/>
    </reaction>
</comment>
<comment type="subcellular location">
    <subcellularLocation>
        <location evidence="5">Cytoplasm</location>
    </subcellularLocation>
</comment>
<evidence type="ECO:0000259" key="6">
    <source>
        <dbReference type="Pfam" id="PF00485"/>
    </source>
</evidence>
<dbReference type="NCBIfam" id="NF004018">
    <property type="entry name" value="PRK05480.1"/>
    <property type="match status" value="1"/>
</dbReference>
<dbReference type="GO" id="GO:0005737">
    <property type="term" value="C:cytoplasm"/>
    <property type="evidence" value="ECO:0007669"/>
    <property type="project" value="UniProtKB-SubCell"/>
</dbReference>
<evidence type="ECO:0000256" key="4">
    <source>
        <dbReference type="ARBA" id="ARBA00022777"/>
    </source>
</evidence>
<evidence type="ECO:0000256" key="3">
    <source>
        <dbReference type="ARBA" id="ARBA00022741"/>
    </source>
</evidence>
<comment type="pathway">
    <text evidence="5">Pyrimidine metabolism; CTP biosynthesis via salvage pathway; CTP from cytidine: step 1/3.</text>
</comment>
<proteinExistence type="inferred from homology"/>
<comment type="similarity">
    <text evidence="5">Belongs to the uridine kinase family.</text>
</comment>
<dbReference type="SUPFAM" id="SSF52540">
    <property type="entry name" value="P-loop containing nucleoside triphosphate hydrolases"/>
    <property type="match status" value="1"/>
</dbReference>
<evidence type="ECO:0000313" key="7">
    <source>
        <dbReference type="EMBL" id="HIU90765.1"/>
    </source>
</evidence>
<dbReference type="CDD" id="cd02023">
    <property type="entry name" value="UMPK"/>
    <property type="match status" value="1"/>
</dbReference>
<name>A0A9D1MWP1_9BACT</name>
<dbReference type="GO" id="GO:0004849">
    <property type="term" value="F:uridine kinase activity"/>
    <property type="evidence" value="ECO:0007669"/>
    <property type="project" value="UniProtKB-EC"/>
</dbReference>
<organism evidence="7 8">
    <name type="scientific">Candidatus Fimimonas merdipullorum</name>
    <dbReference type="NCBI Taxonomy" id="2840822"/>
    <lineage>
        <taxon>Bacteria</taxon>
        <taxon>Pseudomonadati</taxon>
        <taxon>Myxococcota</taxon>
        <taxon>Myxococcia</taxon>
        <taxon>Myxococcales</taxon>
        <taxon>Cystobacterineae</taxon>
        <taxon>Myxococcaceae</taxon>
        <taxon>Myxococcaceae incertae sedis</taxon>
        <taxon>Candidatus Fimimonas</taxon>
    </lineage>
</organism>
<evidence type="ECO:0000256" key="1">
    <source>
        <dbReference type="ARBA" id="ARBA00004690"/>
    </source>
</evidence>
<dbReference type="AlphaFoldDB" id="A0A9D1MWP1"/>
<dbReference type="GO" id="GO:0005524">
    <property type="term" value="F:ATP binding"/>
    <property type="evidence" value="ECO:0007669"/>
    <property type="project" value="UniProtKB-KW"/>
</dbReference>
<dbReference type="InterPro" id="IPR000764">
    <property type="entry name" value="Uridine_kinase-like"/>
</dbReference>
<dbReference type="InterPro" id="IPR006083">
    <property type="entry name" value="PRK/URK"/>
</dbReference>
<comment type="catalytic activity">
    <reaction evidence="5">
        <text>cytidine + ATP = CMP + ADP + H(+)</text>
        <dbReference type="Rhea" id="RHEA:24674"/>
        <dbReference type="ChEBI" id="CHEBI:15378"/>
        <dbReference type="ChEBI" id="CHEBI:17562"/>
        <dbReference type="ChEBI" id="CHEBI:30616"/>
        <dbReference type="ChEBI" id="CHEBI:60377"/>
        <dbReference type="ChEBI" id="CHEBI:456216"/>
        <dbReference type="EC" id="2.7.1.48"/>
    </reaction>
</comment>
<dbReference type="EMBL" id="DVOC01000035">
    <property type="protein sequence ID" value="HIU90765.1"/>
    <property type="molecule type" value="Genomic_DNA"/>
</dbReference>
<dbReference type="Gene3D" id="3.40.50.300">
    <property type="entry name" value="P-loop containing nucleotide triphosphate hydrolases"/>
    <property type="match status" value="1"/>
</dbReference>
<feature type="domain" description="Phosphoribulokinase/uridine kinase" evidence="6">
    <location>
        <begin position="5"/>
        <end position="189"/>
    </location>
</feature>
<protein>
    <recommendedName>
        <fullName evidence="5">Uridine kinase</fullName>
        <ecNumber evidence="5">2.7.1.48</ecNumber>
    </recommendedName>
</protein>
<comment type="pathway">
    <text evidence="1 5">Pyrimidine metabolism; UMP biosynthesis via salvage pathway; UMP from uridine: step 1/1.</text>
</comment>
<accession>A0A9D1MWP1</accession>
<dbReference type="EC" id="2.7.1.48" evidence="5"/>
<keyword evidence="5" id="KW-0067">ATP-binding</keyword>
<keyword evidence="3 5" id="KW-0547">Nucleotide-binding</keyword>
<dbReference type="NCBIfam" id="TIGR00235">
    <property type="entry name" value="udk"/>
    <property type="match status" value="1"/>
</dbReference>
<keyword evidence="2 5" id="KW-0808">Transferase</keyword>